<sequence>MEDTLRLYRTLLGNRAYLRSLAEGAAFLAASTIAIFAAVTYATVHASNYVTDFVLSRVGPFNVRFLFIYGTFAAFVITASLLAWRPNRVPFALKAVALFLLVRAVFVALTHMAPSPIDPQKPAPFFNSIFYGSDLFFSGHTGLPFLAALAFWYIPQWRMFYLALTAFFGSVVLLGHYHYSIDVLAALFITHGVFQISCWLFARDYTLFRSSESQTAPRPKRASRKALAPAGSGHERAPKPFVLHVVGDEAVPSGQSKADLNHPNG</sequence>
<gene>
    <name evidence="4" type="ORF">V1286_006147</name>
</gene>
<proteinExistence type="predicted"/>
<comment type="caution">
    <text evidence="4">The sequence shown here is derived from an EMBL/GenBank/DDBJ whole genome shotgun (WGS) entry which is preliminary data.</text>
</comment>
<feature type="transmembrane region" description="Helical" evidence="2">
    <location>
        <begin position="129"/>
        <end position="152"/>
    </location>
</feature>
<keyword evidence="2" id="KW-0812">Transmembrane</keyword>
<feature type="region of interest" description="Disordered" evidence="1">
    <location>
        <begin position="216"/>
        <end position="238"/>
    </location>
</feature>
<organism evidence="4 5">
    <name type="scientific">Bradyrhizobium algeriense</name>
    <dbReference type="NCBI Taxonomy" id="634784"/>
    <lineage>
        <taxon>Bacteria</taxon>
        <taxon>Pseudomonadati</taxon>
        <taxon>Pseudomonadota</taxon>
        <taxon>Alphaproteobacteria</taxon>
        <taxon>Hyphomicrobiales</taxon>
        <taxon>Nitrobacteraceae</taxon>
        <taxon>Bradyrhizobium</taxon>
    </lineage>
</organism>
<feature type="transmembrane region" description="Helical" evidence="2">
    <location>
        <begin position="64"/>
        <end position="84"/>
    </location>
</feature>
<evidence type="ECO:0000259" key="3">
    <source>
        <dbReference type="Pfam" id="PF14360"/>
    </source>
</evidence>
<feature type="transmembrane region" description="Helical" evidence="2">
    <location>
        <begin position="183"/>
        <end position="202"/>
    </location>
</feature>
<reference evidence="4 5" key="1">
    <citation type="submission" date="2024-02" db="EMBL/GenBank/DDBJ databases">
        <title>Adaptive strategies in a cosmopolitan and abundant soil bacterium.</title>
        <authorList>
            <person name="Carini P."/>
        </authorList>
    </citation>
    <scope>NUCLEOTIDE SEQUENCE [LARGE SCALE GENOMIC DNA]</scope>
    <source>
        <strain evidence="4 5">AZCC 1608</strain>
    </source>
</reference>
<evidence type="ECO:0000313" key="4">
    <source>
        <dbReference type="EMBL" id="MEH2558618.1"/>
    </source>
</evidence>
<feature type="transmembrane region" description="Helical" evidence="2">
    <location>
        <begin position="159"/>
        <end position="177"/>
    </location>
</feature>
<dbReference type="InterPro" id="IPR025749">
    <property type="entry name" value="Sphingomyelin_synth-like_dom"/>
</dbReference>
<evidence type="ECO:0000256" key="2">
    <source>
        <dbReference type="SAM" id="Phobius"/>
    </source>
</evidence>
<dbReference type="Proteomes" id="UP001364224">
    <property type="component" value="Unassembled WGS sequence"/>
</dbReference>
<evidence type="ECO:0000313" key="5">
    <source>
        <dbReference type="Proteomes" id="UP001364224"/>
    </source>
</evidence>
<name>A0ABU8BJA4_9BRAD</name>
<dbReference type="EMBL" id="JAZHRV010000001">
    <property type="protein sequence ID" value="MEH2558618.1"/>
    <property type="molecule type" value="Genomic_DNA"/>
</dbReference>
<keyword evidence="2" id="KW-1133">Transmembrane helix</keyword>
<evidence type="ECO:0000256" key="1">
    <source>
        <dbReference type="SAM" id="MobiDB-lite"/>
    </source>
</evidence>
<dbReference type="RefSeq" id="WP_334485782.1">
    <property type="nucleotide sequence ID" value="NZ_JAZHRV010000001.1"/>
</dbReference>
<keyword evidence="5" id="KW-1185">Reference proteome</keyword>
<feature type="transmembrane region" description="Helical" evidence="2">
    <location>
        <begin position="21"/>
        <end position="44"/>
    </location>
</feature>
<feature type="transmembrane region" description="Helical" evidence="2">
    <location>
        <begin position="91"/>
        <end position="109"/>
    </location>
</feature>
<feature type="domain" description="Sphingomyelin synthase-like" evidence="3">
    <location>
        <begin position="133"/>
        <end position="196"/>
    </location>
</feature>
<dbReference type="Pfam" id="PF14360">
    <property type="entry name" value="PAP2_C"/>
    <property type="match status" value="1"/>
</dbReference>
<accession>A0ABU8BJA4</accession>
<keyword evidence="2" id="KW-0472">Membrane</keyword>
<protein>
    <recommendedName>
        <fullName evidence="3">Sphingomyelin synthase-like domain-containing protein</fullName>
    </recommendedName>
</protein>